<sequence length="263" mass="27682">ATAGLNGDAARGETVFWAAGCAACHAAPDSEGDARLVLAGGYRITSPFGTFVAPNISPSSAGIGGWSTQDLANALIAGVSPAGRHYYPSLPYTTYARMTLQDVADLKAFLDTLPPSDVASLPHELSFPFTVRRGLGLWKQLYLNGDWVVPVEGETLERGRYLVEALGHCAECHTPRDAFGGLDSAQWLQGAPNPSGEGRIPGIAPSQLDWSAEDIAYYLETGFTPDFDSAGGEMADVIANLAHLSAEDRAAIAAYLKAVPEGQ</sequence>
<keyword evidence="6" id="KW-0808">Transferase</keyword>
<accession>A0A2M8ITS6</accession>
<dbReference type="InterPro" id="IPR051459">
    <property type="entry name" value="Cytochrome_c-type_DH"/>
</dbReference>
<dbReference type="EMBL" id="PGTB01000281">
    <property type="protein sequence ID" value="PJE33925.1"/>
    <property type="molecule type" value="Genomic_DNA"/>
</dbReference>
<dbReference type="SUPFAM" id="SSF46626">
    <property type="entry name" value="Cytochrome c"/>
    <property type="match status" value="2"/>
</dbReference>
<gene>
    <name evidence="6" type="ORF">CVM52_24940</name>
</gene>
<dbReference type="GO" id="GO:0046872">
    <property type="term" value="F:metal ion binding"/>
    <property type="evidence" value="ECO:0007669"/>
    <property type="project" value="UniProtKB-KW"/>
</dbReference>
<keyword evidence="7" id="KW-1185">Reference proteome</keyword>
<dbReference type="PANTHER" id="PTHR35008">
    <property type="entry name" value="BLL4482 PROTEIN-RELATED"/>
    <property type="match status" value="1"/>
</dbReference>
<feature type="non-terminal residue" evidence="6">
    <location>
        <position position="1"/>
    </location>
</feature>
<proteinExistence type="predicted"/>
<dbReference type="RefSeq" id="WP_100164977.1">
    <property type="nucleotide sequence ID" value="NZ_PGTB01000281.1"/>
</dbReference>
<dbReference type="InterPro" id="IPR009056">
    <property type="entry name" value="Cyt_c-like_dom"/>
</dbReference>
<reference evidence="6 7" key="1">
    <citation type="journal article" date="2018" name="Int. J. Syst. Evol. Microbiol.">
        <title>Pseudooceanicola lipolyticus sp. nov., a marine alphaproteobacterium, reclassification of Oceanicola flagellatus as Pseudooceanicola flagellatus comb. nov. and emended description of the genus Pseudooceanicola.</title>
        <authorList>
            <person name="Huang M.-M."/>
            <person name="Guo L.-L."/>
            <person name="Wu Y.-H."/>
            <person name="Lai Q.-L."/>
            <person name="Shao Z.-Z."/>
            <person name="Wang C.-S."/>
            <person name="Wu M."/>
            <person name="Xu X.-W."/>
        </authorList>
    </citation>
    <scope>NUCLEOTIDE SEQUENCE [LARGE SCALE GENOMIC DNA]</scope>
    <source>
        <strain evidence="6 7">157</strain>
    </source>
</reference>
<dbReference type="Pfam" id="PF00034">
    <property type="entry name" value="Cytochrom_C"/>
    <property type="match status" value="2"/>
</dbReference>
<dbReference type="Proteomes" id="UP000231553">
    <property type="component" value="Unassembled WGS sequence"/>
</dbReference>
<name>A0A2M8ITS6_9RHOB</name>
<organism evidence="6 7">
    <name type="scientific">Pseudooceanicola lipolyticus</name>
    <dbReference type="NCBI Taxonomy" id="2029104"/>
    <lineage>
        <taxon>Bacteria</taxon>
        <taxon>Pseudomonadati</taxon>
        <taxon>Pseudomonadota</taxon>
        <taxon>Alphaproteobacteria</taxon>
        <taxon>Rhodobacterales</taxon>
        <taxon>Paracoccaceae</taxon>
        <taxon>Pseudooceanicola</taxon>
    </lineage>
</organism>
<dbReference type="PANTHER" id="PTHR35008:SF8">
    <property type="entry name" value="ALCOHOL DEHYDROGENASE CYTOCHROME C SUBUNIT"/>
    <property type="match status" value="1"/>
</dbReference>
<keyword evidence="6" id="KW-0418">Kinase</keyword>
<comment type="caution">
    <text evidence="6">The sequence shown here is derived from an EMBL/GenBank/DDBJ whole genome shotgun (WGS) entry which is preliminary data.</text>
</comment>
<dbReference type="AlphaFoldDB" id="A0A2M8ITS6"/>
<evidence type="ECO:0000256" key="3">
    <source>
        <dbReference type="ARBA" id="ARBA00023004"/>
    </source>
</evidence>
<keyword evidence="1 4" id="KW-0349">Heme</keyword>
<protein>
    <submittedName>
        <fullName evidence="6">Diacylglycerol kinase</fullName>
    </submittedName>
</protein>
<keyword evidence="3 4" id="KW-0408">Iron</keyword>
<keyword evidence="2 4" id="KW-0479">Metal-binding</keyword>
<feature type="domain" description="Cytochrome c" evidence="5">
    <location>
        <begin position="7"/>
        <end position="114"/>
    </location>
</feature>
<evidence type="ECO:0000313" key="7">
    <source>
        <dbReference type="Proteomes" id="UP000231553"/>
    </source>
</evidence>
<evidence type="ECO:0000256" key="1">
    <source>
        <dbReference type="ARBA" id="ARBA00022617"/>
    </source>
</evidence>
<dbReference type="InterPro" id="IPR036909">
    <property type="entry name" value="Cyt_c-like_dom_sf"/>
</dbReference>
<dbReference type="GO" id="GO:0016301">
    <property type="term" value="F:kinase activity"/>
    <property type="evidence" value="ECO:0007669"/>
    <property type="project" value="UniProtKB-KW"/>
</dbReference>
<evidence type="ECO:0000256" key="4">
    <source>
        <dbReference type="PROSITE-ProRule" id="PRU00433"/>
    </source>
</evidence>
<evidence type="ECO:0000259" key="5">
    <source>
        <dbReference type="PROSITE" id="PS51007"/>
    </source>
</evidence>
<evidence type="ECO:0000256" key="2">
    <source>
        <dbReference type="ARBA" id="ARBA00022723"/>
    </source>
</evidence>
<dbReference type="Gene3D" id="1.10.760.10">
    <property type="entry name" value="Cytochrome c-like domain"/>
    <property type="match status" value="2"/>
</dbReference>
<evidence type="ECO:0000313" key="6">
    <source>
        <dbReference type="EMBL" id="PJE33925.1"/>
    </source>
</evidence>
<feature type="domain" description="Cytochrome c" evidence="5">
    <location>
        <begin position="154"/>
        <end position="260"/>
    </location>
</feature>
<dbReference type="GO" id="GO:0020037">
    <property type="term" value="F:heme binding"/>
    <property type="evidence" value="ECO:0007669"/>
    <property type="project" value="InterPro"/>
</dbReference>
<dbReference type="OrthoDB" id="9811281at2"/>
<dbReference type="GO" id="GO:0009055">
    <property type="term" value="F:electron transfer activity"/>
    <property type="evidence" value="ECO:0007669"/>
    <property type="project" value="InterPro"/>
</dbReference>
<dbReference type="PROSITE" id="PS51007">
    <property type="entry name" value="CYTC"/>
    <property type="match status" value="2"/>
</dbReference>